<name>A0A383VTI1_TETOB</name>
<dbReference type="PANTHER" id="PTHR44329">
    <property type="entry name" value="SERINE/THREONINE-PROTEIN KINASE TNNI3K-RELATED"/>
    <property type="match status" value="1"/>
</dbReference>
<feature type="binding site" evidence="1">
    <location>
        <position position="628"/>
    </location>
    <ligand>
        <name>ATP</name>
        <dbReference type="ChEBI" id="CHEBI:30616"/>
    </ligand>
</feature>
<dbReference type="AlphaFoldDB" id="A0A383VTI1"/>
<evidence type="ECO:0000313" key="4">
    <source>
        <dbReference type="EMBL" id="SZX68220.1"/>
    </source>
</evidence>
<reference evidence="4 5" key="1">
    <citation type="submission" date="2016-10" db="EMBL/GenBank/DDBJ databases">
        <authorList>
            <person name="Cai Z."/>
        </authorList>
    </citation>
    <scope>NUCLEOTIDE SEQUENCE [LARGE SCALE GENOMIC DNA]</scope>
</reference>
<evidence type="ECO:0000256" key="2">
    <source>
        <dbReference type="SAM" id="MobiDB-lite"/>
    </source>
</evidence>
<dbReference type="Gene3D" id="3.30.200.20">
    <property type="entry name" value="Phosphorylase Kinase, domain 1"/>
    <property type="match status" value="1"/>
</dbReference>
<keyword evidence="1" id="KW-0067">ATP-binding</keyword>
<dbReference type="Proteomes" id="UP000256970">
    <property type="component" value="Unassembled WGS sequence"/>
</dbReference>
<dbReference type="GO" id="GO:0004674">
    <property type="term" value="F:protein serine/threonine kinase activity"/>
    <property type="evidence" value="ECO:0007669"/>
    <property type="project" value="TreeGrafter"/>
</dbReference>
<dbReference type="InterPro" id="IPR017441">
    <property type="entry name" value="Protein_kinase_ATP_BS"/>
</dbReference>
<evidence type="ECO:0000256" key="1">
    <source>
        <dbReference type="PROSITE-ProRule" id="PRU10141"/>
    </source>
</evidence>
<feature type="domain" description="Protein kinase" evidence="3">
    <location>
        <begin position="601"/>
        <end position="735"/>
    </location>
</feature>
<dbReference type="SUPFAM" id="SSF56112">
    <property type="entry name" value="Protein kinase-like (PK-like)"/>
    <property type="match status" value="1"/>
</dbReference>
<organism evidence="4 5">
    <name type="scientific">Tetradesmus obliquus</name>
    <name type="common">Green alga</name>
    <name type="synonym">Acutodesmus obliquus</name>
    <dbReference type="NCBI Taxonomy" id="3088"/>
    <lineage>
        <taxon>Eukaryota</taxon>
        <taxon>Viridiplantae</taxon>
        <taxon>Chlorophyta</taxon>
        <taxon>core chlorophytes</taxon>
        <taxon>Chlorophyceae</taxon>
        <taxon>CS clade</taxon>
        <taxon>Sphaeropleales</taxon>
        <taxon>Scenedesmaceae</taxon>
        <taxon>Tetradesmus</taxon>
    </lineage>
</organism>
<dbReference type="InterPro" id="IPR000719">
    <property type="entry name" value="Prot_kinase_dom"/>
</dbReference>
<dbReference type="STRING" id="3088.A0A383VTI1"/>
<dbReference type="InterPro" id="IPR051681">
    <property type="entry name" value="Ser/Thr_Kinases-Pseudokinases"/>
</dbReference>
<proteinExistence type="predicted"/>
<feature type="compositionally biased region" description="Low complexity" evidence="2">
    <location>
        <begin position="38"/>
        <end position="61"/>
    </location>
</feature>
<accession>A0A383VTI1</accession>
<feature type="region of interest" description="Disordered" evidence="2">
    <location>
        <begin position="1"/>
        <end position="66"/>
    </location>
</feature>
<dbReference type="Pfam" id="PF07714">
    <property type="entry name" value="PK_Tyr_Ser-Thr"/>
    <property type="match status" value="1"/>
</dbReference>
<feature type="compositionally biased region" description="Polar residues" evidence="2">
    <location>
        <begin position="1"/>
        <end position="14"/>
    </location>
</feature>
<dbReference type="InterPro" id="IPR001245">
    <property type="entry name" value="Ser-Thr/Tyr_kinase_cat_dom"/>
</dbReference>
<dbReference type="EMBL" id="FNXT01000845">
    <property type="protein sequence ID" value="SZX68220.1"/>
    <property type="molecule type" value="Genomic_DNA"/>
</dbReference>
<evidence type="ECO:0000259" key="3">
    <source>
        <dbReference type="PROSITE" id="PS50011"/>
    </source>
</evidence>
<sequence length="735" mass="75981">MGGCLSKTSDSEVPNCNGAPAGHPLSPAGQQQQGVTPQAKSAASAADSSTAQDAAAKPADPAKTETSQCLTASSQCSPAVEAAAAPSGAAEQQPVPAGAAFSSADVASTPVFEAQVMQRVRAVLQGLSSIAADGSRASLGQAAAVLLRELSECGADCVILTAAAPGSSVCVMAGCAGVGASSLQKEQQQLLQTDPRLSAALCCTQGEQQPYLYQTAATDELALDWAVLHAQHGLSSFLAMKVGEPGDSAGVVTLASLRPAAFMELWWDPLLNMLSSGLQRLLGHPLMAGMCRIAHELERTRTDDYRAYTILMLQRSTTLLEAITGMTLAVRLGLLSSDGQQLVVQHLAGGGGTAADEATAGPGKAICGDGNLDGQQLVVQRFAGGGGTAADEATAGPACVPAALPAAAAAELLQLKLAAKDTIFSEAITANAARLVADTSLYGQTLARPGADVFLGGDTEASLVVVPLQLGPGVPHKAALYVLHDKPGNFATAKRPICVLASMLQLLLHKQLREGGLLTGVWRDAQVQAQDLQEPAVVVRAPLPEPAERQNSGTHASASHAQPSTASALVQMLQQQVRNNLQASQDKLLQAARQGGYLQDLELKRVLGKGGFGIVYAGTWKGCPAAVKVMMVPKQQRRVMKGAMEMAVQESLSHPNIVRVFACLFDMVEEAVSVGSSSGFAPGTLMFNPAWLRFRPAGPEDMEAGAISNIMIKEYCEGGTLASGSIWIQPGTTYL</sequence>
<dbReference type="PROSITE" id="PS50011">
    <property type="entry name" value="PROTEIN_KINASE_DOM"/>
    <property type="match status" value="1"/>
</dbReference>
<dbReference type="PANTHER" id="PTHR44329:SF214">
    <property type="entry name" value="PROTEIN KINASE DOMAIN-CONTAINING PROTEIN"/>
    <property type="match status" value="1"/>
</dbReference>
<gene>
    <name evidence="4" type="ORF">BQ4739_LOCUS8589</name>
</gene>
<keyword evidence="1" id="KW-0547">Nucleotide-binding</keyword>
<evidence type="ECO:0000313" key="5">
    <source>
        <dbReference type="Proteomes" id="UP000256970"/>
    </source>
</evidence>
<protein>
    <recommendedName>
        <fullName evidence="3">Protein kinase domain-containing protein</fullName>
    </recommendedName>
</protein>
<keyword evidence="5" id="KW-1185">Reference proteome</keyword>
<dbReference type="GO" id="GO:0005524">
    <property type="term" value="F:ATP binding"/>
    <property type="evidence" value="ECO:0007669"/>
    <property type="project" value="UniProtKB-UniRule"/>
</dbReference>
<dbReference type="InterPro" id="IPR011009">
    <property type="entry name" value="Kinase-like_dom_sf"/>
</dbReference>
<dbReference type="PROSITE" id="PS00107">
    <property type="entry name" value="PROTEIN_KINASE_ATP"/>
    <property type="match status" value="1"/>
</dbReference>